<dbReference type="STRING" id="446469.Sked_18590"/>
<evidence type="ECO:0000313" key="3">
    <source>
        <dbReference type="EMBL" id="ACZ21785.1"/>
    </source>
</evidence>
<dbReference type="Proteomes" id="UP000000322">
    <property type="component" value="Chromosome"/>
</dbReference>
<keyword evidence="4" id="KW-1185">Reference proteome</keyword>
<feature type="transmembrane region" description="Helical" evidence="2">
    <location>
        <begin position="5"/>
        <end position="22"/>
    </location>
</feature>
<proteinExistence type="predicted"/>
<name>D1BH65_SANKS</name>
<evidence type="ECO:0000256" key="1">
    <source>
        <dbReference type="SAM" id="MobiDB-lite"/>
    </source>
</evidence>
<feature type="compositionally biased region" description="Polar residues" evidence="1">
    <location>
        <begin position="155"/>
        <end position="165"/>
    </location>
</feature>
<protein>
    <submittedName>
        <fullName evidence="3">Uncharacterized protein</fullName>
    </submittedName>
</protein>
<organism evidence="3 4">
    <name type="scientific">Sanguibacter keddieii (strain ATCC 51767 / DSM 10542 / NCFB 3025 / ST-74)</name>
    <dbReference type="NCBI Taxonomy" id="446469"/>
    <lineage>
        <taxon>Bacteria</taxon>
        <taxon>Bacillati</taxon>
        <taxon>Actinomycetota</taxon>
        <taxon>Actinomycetes</taxon>
        <taxon>Micrococcales</taxon>
        <taxon>Sanguibacteraceae</taxon>
        <taxon>Sanguibacter</taxon>
    </lineage>
</organism>
<feature type="region of interest" description="Disordered" evidence="1">
    <location>
        <begin position="48"/>
        <end position="68"/>
    </location>
</feature>
<keyword evidence="2" id="KW-1133">Transmembrane helix</keyword>
<evidence type="ECO:0000313" key="4">
    <source>
        <dbReference type="Proteomes" id="UP000000322"/>
    </source>
</evidence>
<keyword evidence="2" id="KW-0812">Transmembrane</keyword>
<keyword evidence="2" id="KW-0472">Membrane</keyword>
<accession>D1BH65</accession>
<evidence type="ECO:0000256" key="2">
    <source>
        <dbReference type="SAM" id="Phobius"/>
    </source>
</evidence>
<gene>
    <name evidence="3" type="ordered locus">Sked_18590</name>
</gene>
<reference evidence="3 4" key="1">
    <citation type="journal article" date="2009" name="Stand. Genomic Sci.">
        <title>Complete genome sequence of Sanguibacter keddieii type strain (ST-74).</title>
        <authorList>
            <person name="Ivanova N."/>
            <person name="Sikorski J."/>
            <person name="Sims D."/>
            <person name="Brettin T."/>
            <person name="Detter J.C."/>
            <person name="Han C."/>
            <person name="Lapidus A."/>
            <person name="Copeland A."/>
            <person name="Glavina Del Rio T."/>
            <person name="Nolan M."/>
            <person name="Chen F."/>
            <person name="Lucas S."/>
            <person name="Tice H."/>
            <person name="Cheng J.F."/>
            <person name="Bruce D."/>
            <person name="Goodwin L."/>
            <person name="Pitluck S."/>
            <person name="Pati A."/>
            <person name="Mavromatis K."/>
            <person name="Chen A."/>
            <person name="Palaniappan K."/>
            <person name="D'haeseleer P."/>
            <person name="Chain P."/>
            <person name="Bristow J."/>
            <person name="Eisen J.A."/>
            <person name="Markowitz V."/>
            <person name="Hugenholtz P."/>
            <person name="Goker M."/>
            <person name="Pukall R."/>
            <person name="Klenk H.P."/>
            <person name="Kyrpides N.C."/>
        </authorList>
    </citation>
    <scope>NUCLEOTIDE SEQUENCE [LARGE SCALE GENOMIC DNA]</scope>
    <source>
        <strain evidence="4">ATCC 51767 / DSM 10542 / NCFB 3025 / ST-74</strain>
    </source>
</reference>
<dbReference type="OrthoDB" id="5147815at2"/>
<dbReference type="KEGG" id="ske:Sked_18590"/>
<dbReference type="HOGENOM" id="CLU_1609638_0_0_11"/>
<feature type="compositionally biased region" description="Basic and acidic residues" evidence="1">
    <location>
        <begin position="55"/>
        <end position="68"/>
    </location>
</feature>
<dbReference type="RefSeq" id="WP_012866854.1">
    <property type="nucleotide sequence ID" value="NC_013521.1"/>
</dbReference>
<sequence length="165" mass="18158">MIRFWVYVAIQAVVAAVLHLAIGTDLAHTLMALVASVAVTVMVVGQQDPRQPRWPRHESRAKQGARDDVSDLSWSFMSRDDAVTPRAVAAVRSATASRLRLLGVDLDDPQQTETSRGLLGDEAYDFVESRTDHPTVHQLARTIDRLADLDPAGPTPQTHPTRSTR</sequence>
<feature type="region of interest" description="Disordered" evidence="1">
    <location>
        <begin position="146"/>
        <end position="165"/>
    </location>
</feature>
<dbReference type="AlphaFoldDB" id="D1BH65"/>
<feature type="transmembrane region" description="Helical" evidence="2">
    <location>
        <begin position="28"/>
        <end position="45"/>
    </location>
</feature>
<dbReference type="EMBL" id="CP001819">
    <property type="protein sequence ID" value="ACZ21785.1"/>
    <property type="molecule type" value="Genomic_DNA"/>
</dbReference>